<dbReference type="GO" id="GO:0004531">
    <property type="term" value="F:deoxyribonuclease II activity"/>
    <property type="evidence" value="ECO:0007669"/>
    <property type="project" value="InterPro"/>
</dbReference>
<dbReference type="Pfam" id="PF03265">
    <property type="entry name" value="DNase_II"/>
    <property type="match status" value="1"/>
</dbReference>
<proteinExistence type="inferred from homology"/>
<evidence type="ECO:0000256" key="1">
    <source>
        <dbReference type="ARBA" id="ARBA00007527"/>
    </source>
</evidence>
<dbReference type="Proteomes" id="UP000492821">
    <property type="component" value="Unassembled WGS sequence"/>
</dbReference>
<evidence type="ECO:0000313" key="5">
    <source>
        <dbReference type="WBParaSite" id="Pan_g4594.t1"/>
    </source>
</evidence>
<name>A0A7E4VZ24_PANRE</name>
<dbReference type="InterPro" id="IPR004947">
    <property type="entry name" value="DNase_II"/>
</dbReference>
<feature type="chain" id="PRO_5028867019" evidence="3">
    <location>
        <begin position="19"/>
        <end position="363"/>
    </location>
</feature>
<feature type="signal peptide" evidence="3">
    <location>
        <begin position="1"/>
        <end position="18"/>
    </location>
</feature>
<evidence type="ECO:0000256" key="3">
    <source>
        <dbReference type="SAM" id="SignalP"/>
    </source>
</evidence>
<evidence type="ECO:0000256" key="2">
    <source>
        <dbReference type="ARBA" id="ARBA00022801"/>
    </source>
</evidence>
<reference evidence="5" key="2">
    <citation type="submission" date="2020-10" db="UniProtKB">
        <authorList>
            <consortium name="WormBaseParasite"/>
        </authorList>
    </citation>
    <scope>IDENTIFICATION</scope>
</reference>
<accession>A0A7E4VZ24</accession>
<sequence length="363" mass="41519">MPSTVFTLVAALIAVALGVDSVFTCKNMNDEAVDWYMFYKYPRQRNGQYTDPKLGTGAAFMYMDSDKPDWIYPTQLLNETNHALWFTLQQFYENKDNVQDNFYILYNDEFPNSTIWSPSSGHQKGVALFDKQQGFWLIHSIPKFPANQSYNYPPTAYEYGQMGICISLSYADNLAKIARQLFFTQPFVYTMNVPTAIGTDIPQWIEILNGGHQLIQPFGNYLTLKTLKGEVFWHFAKTGLYGKDIFYDFISKTFATDLYVQSWTHTARGNNTNNLNSTCTPGPYKVFDADNIETPFYNFTSYRDHSKYAIAHSPYTPFPYLCIADNNRQVTQTHRGGGALCLLNTTVFSVFSKLIATAYPCKK</sequence>
<reference evidence="4" key="1">
    <citation type="journal article" date="2013" name="Genetics">
        <title>The draft genome and transcriptome of Panagrellus redivivus are shaped by the harsh demands of a free-living lifestyle.</title>
        <authorList>
            <person name="Srinivasan J."/>
            <person name="Dillman A.R."/>
            <person name="Macchietto M.G."/>
            <person name="Heikkinen L."/>
            <person name="Lakso M."/>
            <person name="Fracchia K.M."/>
            <person name="Antoshechkin I."/>
            <person name="Mortazavi A."/>
            <person name="Wong G."/>
            <person name="Sternberg P.W."/>
        </authorList>
    </citation>
    <scope>NUCLEOTIDE SEQUENCE [LARGE SCALE GENOMIC DNA]</scope>
    <source>
        <strain evidence="4">MT8872</strain>
    </source>
</reference>
<keyword evidence="2" id="KW-0378">Hydrolase</keyword>
<dbReference type="CDD" id="cd09120">
    <property type="entry name" value="PLDc_DNaseII_1"/>
    <property type="match status" value="1"/>
</dbReference>
<evidence type="ECO:0000313" key="4">
    <source>
        <dbReference type="Proteomes" id="UP000492821"/>
    </source>
</evidence>
<dbReference type="PANTHER" id="PTHR10858:SF24">
    <property type="entry name" value="CELL DEATH-RELATED NUCLEASE 6"/>
    <property type="match status" value="1"/>
</dbReference>
<keyword evidence="4" id="KW-1185">Reference proteome</keyword>
<comment type="similarity">
    <text evidence="1">Belongs to the DNase II family.</text>
</comment>
<dbReference type="GO" id="GO:0006309">
    <property type="term" value="P:apoptotic DNA fragmentation"/>
    <property type="evidence" value="ECO:0007669"/>
    <property type="project" value="TreeGrafter"/>
</dbReference>
<protein>
    <submittedName>
        <fullName evidence="5">Deoxyribonuclease II</fullName>
    </submittedName>
</protein>
<keyword evidence="3" id="KW-0732">Signal</keyword>
<dbReference type="PANTHER" id="PTHR10858">
    <property type="entry name" value="DEOXYRIBONUCLEASE II"/>
    <property type="match status" value="1"/>
</dbReference>
<dbReference type="WBParaSite" id="Pan_g4594.t1">
    <property type="protein sequence ID" value="Pan_g4594.t1"/>
    <property type="gene ID" value="Pan_g4594"/>
</dbReference>
<dbReference type="AlphaFoldDB" id="A0A7E4VZ24"/>
<organism evidence="4 5">
    <name type="scientific">Panagrellus redivivus</name>
    <name type="common">Microworm</name>
    <dbReference type="NCBI Taxonomy" id="6233"/>
    <lineage>
        <taxon>Eukaryota</taxon>
        <taxon>Metazoa</taxon>
        <taxon>Ecdysozoa</taxon>
        <taxon>Nematoda</taxon>
        <taxon>Chromadorea</taxon>
        <taxon>Rhabditida</taxon>
        <taxon>Tylenchina</taxon>
        <taxon>Panagrolaimomorpha</taxon>
        <taxon>Panagrolaimoidea</taxon>
        <taxon>Panagrolaimidae</taxon>
        <taxon>Panagrellus</taxon>
    </lineage>
</organism>